<dbReference type="GO" id="GO:0032259">
    <property type="term" value="P:methylation"/>
    <property type="evidence" value="ECO:0007669"/>
    <property type="project" value="UniProtKB-KW"/>
</dbReference>
<dbReference type="InterPro" id="IPR006764">
    <property type="entry name" value="SAM_dep_MeTrfase_SAV2177_type"/>
</dbReference>
<dbReference type="GO" id="GO:0008168">
    <property type="term" value="F:methyltransferase activity"/>
    <property type="evidence" value="ECO:0007669"/>
    <property type="project" value="UniProtKB-KW"/>
</dbReference>
<dbReference type="EMBL" id="BAAAHP010000164">
    <property type="protein sequence ID" value="GAA0896000.1"/>
    <property type="molecule type" value="Genomic_DNA"/>
</dbReference>
<keyword evidence="2" id="KW-1185">Reference proteome</keyword>
<dbReference type="RefSeq" id="WP_343944358.1">
    <property type="nucleotide sequence ID" value="NZ_BAAAHP010000164.1"/>
</dbReference>
<dbReference type="SUPFAM" id="SSF53335">
    <property type="entry name" value="S-adenosyl-L-methionine-dependent methyltransferases"/>
    <property type="match status" value="1"/>
</dbReference>
<name>A0ABN1N784_9PSEU</name>
<keyword evidence="1" id="KW-0808">Transferase</keyword>
<reference evidence="1 2" key="1">
    <citation type="journal article" date="2019" name="Int. J. Syst. Evol. Microbiol.">
        <title>The Global Catalogue of Microorganisms (GCM) 10K type strain sequencing project: providing services to taxonomists for standard genome sequencing and annotation.</title>
        <authorList>
            <consortium name="The Broad Institute Genomics Platform"/>
            <consortium name="The Broad Institute Genome Sequencing Center for Infectious Disease"/>
            <person name="Wu L."/>
            <person name="Ma J."/>
        </authorList>
    </citation>
    <scope>NUCLEOTIDE SEQUENCE [LARGE SCALE GENOMIC DNA]</scope>
    <source>
        <strain evidence="1 2">JCM 11117</strain>
    </source>
</reference>
<dbReference type="Proteomes" id="UP001499967">
    <property type="component" value="Unassembled WGS sequence"/>
</dbReference>
<organism evidence="1 2">
    <name type="scientific">Pseudonocardia zijingensis</name>
    <dbReference type="NCBI Taxonomy" id="153376"/>
    <lineage>
        <taxon>Bacteria</taxon>
        <taxon>Bacillati</taxon>
        <taxon>Actinomycetota</taxon>
        <taxon>Actinomycetes</taxon>
        <taxon>Pseudonocardiales</taxon>
        <taxon>Pseudonocardiaceae</taxon>
        <taxon>Pseudonocardia</taxon>
    </lineage>
</organism>
<dbReference type="Pfam" id="PF04672">
    <property type="entry name" value="Methyltransf_19"/>
    <property type="match status" value="1"/>
</dbReference>
<dbReference type="InterPro" id="IPR029063">
    <property type="entry name" value="SAM-dependent_MTases_sf"/>
</dbReference>
<comment type="caution">
    <text evidence="1">The sequence shown here is derived from an EMBL/GenBank/DDBJ whole genome shotgun (WGS) entry which is preliminary data.</text>
</comment>
<evidence type="ECO:0000313" key="2">
    <source>
        <dbReference type="Proteomes" id="UP001499967"/>
    </source>
</evidence>
<gene>
    <name evidence="1" type="ORF">GCM10009559_53560</name>
</gene>
<protein>
    <submittedName>
        <fullName evidence="1">SAM-dependent methyltransferase</fullName>
    </submittedName>
</protein>
<proteinExistence type="predicted"/>
<accession>A0ABN1N784</accession>
<evidence type="ECO:0000313" key="1">
    <source>
        <dbReference type="EMBL" id="GAA0896000.1"/>
    </source>
</evidence>
<dbReference type="PIRSF" id="PIRSF017393">
    <property type="entry name" value="MTase_SAV2177"/>
    <property type="match status" value="1"/>
</dbReference>
<sequence length="278" mass="30615">MPDGSAPDWSLTEKLLPDDYFRQPSPARVWNYWLGGKDNYRPDQEVGDVVADIYPGIRTMASQSRQFLIRSVRYLTAEVGIRQFLDLGAGLPDPLGNNTHSVAQAVAPEAKIVYVDNDPVVLAHQRALMVSTPRGASAFSATDYRDTDAVIGLASQTLDLSEPISVMFMGVFGYLPPYDELRSIVDRTMAAVPSGSYLTFWDGTDTSDAIRESHRLQAEMGHPYTLRTVEEIEQVFTGLDLVDPGVVQLSQWRPEDHDLAAARAAEPVDAYGGVARKP</sequence>
<keyword evidence="1" id="KW-0489">Methyltransferase</keyword>
<dbReference type="Gene3D" id="3.40.50.150">
    <property type="entry name" value="Vaccinia Virus protein VP39"/>
    <property type="match status" value="1"/>
</dbReference>